<dbReference type="AlphaFoldDB" id="A0A1J5UAK8"/>
<keyword evidence="2 5" id="KW-0812">Transmembrane</keyword>
<sequence length="234" mass="26369">MVKKAAYDDIVDNLRNHFWIFLVTSVLIFGIVFNFAPDIIEWLGDKLLPEGATLIYLSPAEYFLLKMRVAGYTAISVITIGILLQSWYTIRKRTLLPDLGFGNLLLIIIISLSLFLTGMLYSLELMLPTVLEYLQNDAASAGLETTYSLSAFYHFVFLLTFSLGITFQLPLVVMFILKLELATVEQLAEFRSHLVVIFFILAAMITPPDVISQFLLALPLMILYELSIVIGKVS</sequence>
<gene>
    <name evidence="6" type="ORF">BET99_03065</name>
</gene>
<evidence type="ECO:0000256" key="1">
    <source>
        <dbReference type="ARBA" id="ARBA00004141"/>
    </source>
</evidence>
<proteinExistence type="predicted"/>
<keyword evidence="3 5" id="KW-1133">Transmembrane helix</keyword>
<keyword evidence="4 5" id="KW-0472">Membrane</keyword>
<evidence type="ECO:0000256" key="2">
    <source>
        <dbReference type="ARBA" id="ARBA00022692"/>
    </source>
</evidence>
<evidence type="ECO:0000313" key="6">
    <source>
        <dbReference type="EMBL" id="OIR22948.1"/>
    </source>
</evidence>
<dbReference type="GO" id="GO:0043953">
    <property type="term" value="P:protein transport by the Tat complex"/>
    <property type="evidence" value="ECO:0007669"/>
    <property type="project" value="TreeGrafter"/>
</dbReference>
<organism evidence="6 7">
    <name type="scientific">Marine Group III euryarchaeote CG-Epi2</name>
    <dbReference type="NCBI Taxonomy" id="1888996"/>
    <lineage>
        <taxon>Archaea</taxon>
        <taxon>Methanobacteriati</taxon>
        <taxon>Thermoplasmatota</taxon>
        <taxon>Thermoplasmata</taxon>
        <taxon>Candidatus Thermoprofundales</taxon>
    </lineage>
</organism>
<dbReference type="Pfam" id="PF00902">
    <property type="entry name" value="TatC"/>
    <property type="match status" value="1"/>
</dbReference>
<dbReference type="PANTHER" id="PTHR30371:SF0">
    <property type="entry name" value="SEC-INDEPENDENT PROTEIN TRANSLOCASE PROTEIN TATC, CHLOROPLASTIC-RELATED"/>
    <property type="match status" value="1"/>
</dbReference>
<feature type="transmembrane region" description="Helical" evidence="5">
    <location>
        <begin position="17"/>
        <end position="35"/>
    </location>
</feature>
<protein>
    <recommendedName>
        <fullName evidence="8">Sec-independent protein translocase protein TatC</fullName>
    </recommendedName>
</protein>
<feature type="transmembrane region" description="Helical" evidence="5">
    <location>
        <begin position="152"/>
        <end position="176"/>
    </location>
</feature>
<name>A0A1J5UAK8_9ARCH</name>
<reference evidence="6 7" key="1">
    <citation type="submission" date="2016-08" db="EMBL/GenBank/DDBJ databases">
        <title>New Insights into Marine Group III Euryarchaeota, from dark to light.</title>
        <authorList>
            <person name="Haro-Moreno J.M."/>
            <person name="Rodriguez-Valera F."/>
            <person name="Lopez-Garcia P."/>
            <person name="Moreira D."/>
            <person name="Martin-Cuadrado A.B."/>
        </authorList>
    </citation>
    <scope>NUCLEOTIDE SEQUENCE [LARGE SCALE GENOMIC DNA]</scope>
    <source>
        <strain evidence="6">CG-Epi2</strain>
    </source>
</reference>
<dbReference type="EMBL" id="MIYZ01000003">
    <property type="protein sequence ID" value="OIR22948.1"/>
    <property type="molecule type" value="Genomic_DNA"/>
</dbReference>
<evidence type="ECO:0000313" key="7">
    <source>
        <dbReference type="Proteomes" id="UP000183615"/>
    </source>
</evidence>
<evidence type="ECO:0000256" key="4">
    <source>
        <dbReference type="ARBA" id="ARBA00023136"/>
    </source>
</evidence>
<dbReference type="GO" id="GO:0065002">
    <property type="term" value="P:intracellular protein transmembrane transport"/>
    <property type="evidence" value="ECO:0007669"/>
    <property type="project" value="TreeGrafter"/>
</dbReference>
<dbReference type="PANTHER" id="PTHR30371">
    <property type="entry name" value="SEC-INDEPENDENT PROTEIN TRANSLOCASE PROTEIN TATC"/>
    <property type="match status" value="1"/>
</dbReference>
<feature type="transmembrane region" description="Helical" evidence="5">
    <location>
        <begin position="102"/>
        <end position="123"/>
    </location>
</feature>
<feature type="transmembrane region" description="Helical" evidence="5">
    <location>
        <begin position="188"/>
        <end position="205"/>
    </location>
</feature>
<evidence type="ECO:0008006" key="8">
    <source>
        <dbReference type="Google" id="ProtNLM"/>
    </source>
</evidence>
<comment type="caution">
    <text evidence="6">The sequence shown here is derived from an EMBL/GenBank/DDBJ whole genome shotgun (WGS) entry which is preliminary data.</text>
</comment>
<feature type="transmembrane region" description="Helical" evidence="5">
    <location>
        <begin position="211"/>
        <end position="231"/>
    </location>
</feature>
<evidence type="ECO:0000256" key="3">
    <source>
        <dbReference type="ARBA" id="ARBA00022989"/>
    </source>
</evidence>
<evidence type="ECO:0000256" key="5">
    <source>
        <dbReference type="SAM" id="Phobius"/>
    </source>
</evidence>
<dbReference type="Proteomes" id="UP000183615">
    <property type="component" value="Unassembled WGS sequence"/>
</dbReference>
<dbReference type="GO" id="GO:0009977">
    <property type="term" value="F:proton motive force dependent protein transmembrane transporter activity"/>
    <property type="evidence" value="ECO:0007669"/>
    <property type="project" value="TreeGrafter"/>
</dbReference>
<comment type="subcellular location">
    <subcellularLocation>
        <location evidence="1">Membrane</location>
        <topology evidence="1">Multi-pass membrane protein</topology>
    </subcellularLocation>
</comment>
<dbReference type="InterPro" id="IPR002033">
    <property type="entry name" value="TatC"/>
</dbReference>
<feature type="transmembrane region" description="Helical" evidence="5">
    <location>
        <begin position="71"/>
        <end position="90"/>
    </location>
</feature>
<dbReference type="GO" id="GO:0033281">
    <property type="term" value="C:TAT protein transport complex"/>
    <property type="evidence" value="ECO:0007669"/>
    <property type="project" value="TreeGrafter"/>
</dbReference>
<accession>A0A1J5UAK8</accession>
<dbReference type="PRINTS" id="PR01840">
    <property type="entry name" value="TATCFAMILY"/>
</dbReference>